<evidence type="ECO:0000256" key="1">
    <source>
        <dbReference type="ARBA" id="ARBA00004123"/>
    </source>
</evidence>
<keyword evidence="3" id="KW-0804">Transcription</keyword>
<proteinExistence type="predicted"/>
<accession>A0AAV6MWP6</accession>
<dbReference type="PANTHER" id="PTHR43952:SF75">
    <property type="entry name" value="PROTEIN RADIALIS-LIKE 6"/>
    <property type="match status" value="1"/>
</dbReference>
<reference evidence="5 6" key="1">
    <citation type="journal article" date="2021" name="Hortic Res">
        <title>The domestication of Cucurbita argyrosperma as revealed by the genome of its wild relative.</title>
        <authorList>
            <person name="Barrera-Redondo J."/>
            <person name="Sanchez-de la Vega G."/>
            <person name="Aguirre-Liguori J.A."/>
            <person name="Castellanos-Morales G."/>
            <person name="Gutierrez-Guerrero Y.T."/>
            <person name="Aguirre-Dugua X."/>
            <person name="Aguirre-Planter E."/>
            <person name="Tenaillon M.I."/>
            <person name="Lira-Saade R."/>
            <person name="Eguiarte L.E."/>
        </authorList>
    </citation>
    <scope>NUCLEOTIDE SEQUENCE [LARGE SCALE GENOMIC DNA]</scope>
    <source>
        <strain evidence="5">JBR-2021</strain>
    </source>
</reference>
<sequence>MAPSSLKHLRPEAMWTTKQNKLFEMALALYDKETPERWQNVAKAVSGKSADEVERHYEILLEDLQRIESGCVPIPNYRAAGNGDEELRLVMKMIKDMKYGL</sequence>
<protein>
    <submittedName>
        <fullName evidence="5">Protein RADIALIS-like 6</fullName>
    </submittedName>
</protein>
<dbReference type="InterPro" id="IPR044636">
    <property type="entry name" value="RADIALIS-like"/>
</dbReference>
<evidence type="ECO:0000256" key="2">
    <source>
        <dbReference type="ARBA" id="ARBA00023015"/>
    </source>
</evidence>
<dbReference type="AlphaFoldDB" id="A0AAV6MWP6"/>
<comment type="subcellular location">
    <subcellularLocation>
        <location evidence="1">Nucleus</location>
    </subcellularLocation>
</comment>
<dbReference type="CDD" id="cd00167">
    <property type="entry name" value="SANT"/>
    <property type="match status" value="1"/>
</dbReference>
<dbReference type="GO" id="GO:0003700">
    <property type="term" value="F:DNA-binding transcription factor activity"/>
    <property type="evidence" value="ECO:0007669"/>
    <property type="project" value="InterPro"/>
</dbReference>
<dbReference type="FunFam" id="1.10.10.60:FF:000154">
    <property type="entry name" value="Transcription factor SRM1"/>
    <property type="match status" value="1"/>
</dbReference>
<dbReference type="GO" id="GO:0005634">
    <property type="term" value="C:nucleus"/>
    <property type="evidence" value="ECO:0007669"/>
    <property type="project" value="UniProtKB-SubCell"/>
</dbReference>
<comment type="caution">
    <text evidence="5">The sequence shown here is derived from an EMBL/GenBank/DDBJ whole genome shotgun (WGS) entry which is preliminary data.</text>
</comment>
<evidence type="ECO:0000313" key="6">
    <source>
        <dbReference type="Proteomes" id="UP000685013"/>
    </source>
</evidence>
<dbReference type="PANTHER" id="PTHR43952">
    <property type="entry name" value="MYB FAMILY TRANSCRIPTION FACTOR-RELATED"/>
    <property type="match status" value="1"/>
</dbReference>
<dbReference type="EMBL" id="JAGKQH010000011">
    <property type="protein sequence ID" value="KAG6588434.1"/>
    <property type="molecule type" value="Genomic_DNA"/>
</dbReference>
<keyword evidence="4" id="KW-0539">Nucleus</keyword>
<dbReference type="InterPro" id="IPR001005">
    <property type="entry name" value="SANT/Myb"/>
</dbReference>
<name>A0AAV6MWP6_9ROSI</name>
<dbReference type="Proteomes" id="UP000685013">
    <property type="component" value="Chromosome 11"/>
</dbReference>
<organism evidence="5 6">
    <name type="scientific">Cucurbita argyrosperma subsp. sororia</name>
    <dbReference type="NCBI Taxonomy" id="37648"/>
    <lineage>
        <taxon>Eukaryota</taxon>
        <taxon>Viridiplantae</taxon>
        <taxon>Streptophyta</taxon>
        <taxon>Embryophyta</taxon>
        <taxon>Tracheophyta</taxon>
        <taxon>Spermatophyta</taxon>
        <taxon>Magnoliopsida</taxon>
        <taxon>eudicotyledons</taxon>
        <taxon>Gunneridae</taxon>
        <taxon>Pentapetalae</taxon>
        <taxon>rosids</taxon>
        <taxon>fabids</taxon>
        <taxon>Cucurbitales</taxon>
        <taxon>Cucurbitaceae</taxon>
        <taxon>Cucurbiteae</taxon>
        <taxon>Cucurbita</taxon>
    </lineage>
</organism>
<evidence type="ECO:0000256" key="4">
    <source>
        <dbReference type="ARBA" id="ARBA00023242"/>
    </source>
</evidence>
<gene>
    <name evidence="5" type="primary">RL6</name>
    <name evidence="5" type="ORF">SDJN03_16999</name>
</gene>
<evidence type="ECO:0000256" key="3">
    <source>
        <dbReference type="ARBA" id="ARBA00023163"/>
    </source>
</evidence>
<evidence type="ECO:0000313" key="5">
    <source>
        <dbReference type="EMBL" id="KAG6588434.1"/>
    </source>
</evidence>
<keyword evidence="2" id="KW-0805">Transcription regulation</keyword>
<feature type="non-terminal residue" evidence="5">
    <location>
        <position position="1"/>
    </location>
</feature>
<keyword evidence="6" id="KW-1185">Reference proteome</keyword>